<comment type="caution">
    <text evidence="2">The sequence shown here is derived from an EMBL/GenBank/DDBJ whole genome shotgun (WGS) entry which is preliminary data.</text>
</comment>
<organism evidence="2 3">
    <name type="scientific">Clostridium tanneri</name>
    <dbReference type="NCBI Taxonomy" id="3037988"/>
    <lineage>
        <taxon>Bacteria</taxon>
        <taxon>Bacillati</taxon>
        <taxon>Bacillota</taxon>
        <taxon>Clostridia</taxon>
        <taxon>Eubacteriales</taxon>
        <taxon>Clostridiaceae</taxon>
        <taxon>Clostridium</taxon>
    </lineage>
</organism>
<dbReference type="Proteomes" id="UP001281656">
    <property type="component" value="Unassembled WGS sequence"/>
</dbReference>
<protein>
    <submittedName>
        <fullName evidence="2">Uncharacterized protein</fullName>
    </submittedName>
</protein>
<dbReference type="RefSeq" id="WP_318796501.1">
    <property type="nucleotide sequence ID" value="NZ_JARUJP010000001.1"/>
</dbReference>
<gene>
    <name evidence="2" type="ORF">P8V03_01485</name>
</gene>
<reference evidence="2 3" key="1">
    <citation type="submission" date="2023-04" db="EMBL/GenBank/DDBJ databases">
        <title>Clostridium tannerae sp. nov., isolated from the fecal material of an alpaca.</title>
        <authorList>
            <person name="Miller S."/>
            <person name="Hendry M."/>
            <person name="King J."/>
            <person name="Sankaranarayanan K."/>
            <person name="Lawson P.A."/>
        </authorList>
    </citation>
    <scope>NUCLEOTIDE SEQUENCE [LARGE SCALE GENOMIC DNA]</scope>
    <source>
        <strain evidence="2 3">A1-XYC3</strain>
    </source>
</reference>
<keyword evidence="1" id="KW-1133">Transmembrane helix</keyword>
<dbReference type="EMBL" id="JARUJP010000001">
    <property type="protein sequence ID" value="MDW8799824.1"/>
    <property type="molecule type" value="Genomic_DNA"/>
</dbReference>
<evidence type="ECO:0000313" key="2">
    <source>
        <dbReference type="EMBL" id="MDW8799824.1"/>
    </source>
</evidence>
<accession>A0ABU4JNV2</accession>
<evidence type="ECO:0000256" key="1">
    <source>
        <dbReference type="SAM" id="Phobius"/>
    </source>
</evidence>
<keyword evidence="3" id="KW-1185">Reference proteome</keyword>
<proteinExistence type="predicted"/>
<evidence type="ECO:0000313" key="3">
    <source>
        <dbReference type="Proteomes" id="UP001281656"/>
    </source>
</evidence>
<sequence length="114" mass="13077">MKKKNMIIVMVISLVIVVYGFIVVNAGMPKFIKDRSSFKINYNFLPFDFRVEMGDYSLYINKKVGLNIKNSSAKLLNNIEKSMNQNVSNFVDKTSTVFKNAEDKITEVIQNRGK</sequence>
<keyword evidence="1" id="KW-0812">Transmembrane</keyword>
<feature type="transmembrane region" description="Helical" evidence="1">
    <location>
        <begin position="6"/>
        <end position="28"/>
    </location>
</feature>
<name>A0ABU4JNV2_9CLOT</name>
<keyword evidence="1" id="KW-0472">Membrane</keyword>